<dbReference type="SMART" id="SM01207">
    <property type="entry name" value="G3P_acyltransf"/>
    <property type="match status" value="1"/>
</dbReference>
<feature type="transmembrane region" description="Helical" evidence="10">
    <location>
        <begin position="7"/>
        <end position="27"/>
    </location>
</feature>
<dbReference type="PANTHER" id="PTHR30309">
    <property type="entry name" value="INNER MEMBRANE PROTEIN YGIH"/>
    <property type="match status" value="1"/>
</dbReference>
<feature type="transmembrane region" description="Helical" evidence="10">
    <location>
        <begin position="129"/>
        <end position="152"/>
    </location>
</feature>
<comment type="pathway">
    <text evidence="10">Lipid metabolism; phospholipid metabolism.</text>
</comment>
<keyword evidence="1 10" id="KW-1003">Cell membrane</keyword>
<dbReference type="Proteomes" id="UP000185499">
    <property type="component" value="Chromosome"/>
</dbReference>
<dbReference type="GO" id="GO:0043772">
    <property type="term" value="F:acyl-phosphate glycerol-3-phosphate acyltransferase activity"/>
    <property type="evidence" value="ECO:0007669"/>
    <property type="project" value="UniProtKB-UniRule"/>
</dbReference>
<evidence type="ECO:0000256" key="1">
    <source>
        <dbReference type="ARBA" id="ARBA00022475"/>
    </source>
</evidence>
<dbReference type="GO" id="GO:0005886">
    <property type="term" value="C:plasma membrane"/>
    <property type="evidence" value="ECO:0007669"/>
    <property type="project" value="UniProtKB-SubCell"/>
</dbReference>
<evidence type="ECO:0000256" key="4">
    <source>
        <dbReference type="ARBA" id="ARBA00022692"/>
    </source>
</evidence>
<name>A0A1L6XEA3_9LACO</name>
<keyword evidence="8 10" id="KW-0594">Phospholipid biosynthesis</keyword>
<evidence type="ECO:0000256" key="9">
    <source>
        <dbReference type="ARBA" id="ARBA00023264"/>
    </source>
</evidence>
<comment type="subcellular location">
    <subcellularLocation>
        <location evidence="10">Cell membrane</location>
        <topology evidence="10">Multi-pass membrane protein</topology>
    </subcellularLocation>
</comment>
<sequence length="207" mass="22716">MIVRIVSLLIGYAFGNILSAFVVAKFFGQPAPTEFGSGNPGTANVGAVLGKKAGILVLIGDLFKTLVALVLVQFIFTADAELAMLYAGLGLTLGHDFPIWQKFKGGKGVAVSVLFMLIFDWRLGLIELLVALFVLVVSQNLTVPPILALLLMTAQYMMRGDTETMYVFLVLTLIMIWQFRTDLKDLVQGNAKKVDILKSTKQRFKNK</sequence>
<comment type="subunit">
    <text evidence="10">Probably interacts with PlsX.</text>
</comment>
<evidence type="ECO:0000256" key="3">
    <source>
        <dbReference type="ARBA" id="ARBA00022679"/>
    </source>
</evidence>
<evidence type="ECO:0000256" key="5">
    <source>
        <dbReference type="ARBA" id="ARBA00022989"/>
    </source>
</evidence>
<keyword evidence="2 10" id="KW-0444">Lipid biosynthesis</keyword>
<evidence type="ECO:0000256" key="8">
    <source>
        <dbReference type="ARBA" id="ARBA00023209"/>
    </source>
</evidence>
<proteinExistence type="inferred from homology"/>
<keyword evidence="9 10" id="KW-1208">Phospholipid metabolism</keyword>
<keyword evidence="7 10" id="KW-0472">Membrane</keyword>
<accession>A0A1L6XEA3</accession>
<evidence type="ECO:0000256" key="10">
    <source>
        <dbReference type="HAMAP-Rule" id="MF_01043"/>
    </source>
</evidence>
<evidence type="ECO:0000256" key="2">
    <source>
        <dbReference type="ARBA" id="ARBA00022516"/>
    </source>
</evidence>
<dbReference type="InterPro" id="IPR003811">
    <property type="entry name" value="G3P_acylTferase_PlsY"/>
</dbReference>
<evidence type="ECO:0000256" key="7">
    <source>
        <dbReference type="ARBA" id="ARBA00023136"/>
    </source>
</evidence>
<keyword evidence="5 10" id="KW-1133">Transmembrane helix</keyword>
<comment type="function">
    <text evidence="10">Catalyzes the transfer of an acyl group from acyl-phosphate (acyl-PO(4)) to glycerol-3-phosphate (G3P) to form lysophosphatidic acid (LPA). This enzyme utilizes acyl-phosphate as fatty acyl donor, but not acyl-CoA or acyl-ACP.</text>
</comment>
<reference evidence="11 12" key="1">
    <citation type="submission" date="2016-12" db="EMBL/GenBank/DDBJ databases">
        <title>The whole genome sequencing and assembly of Lactobacillus amylophilus DSM 20533T strain.</title>
        <authorList>
            <person name="Lee Y.-J."/>
            <person name="Yi H."/>
            <person name="Bahn Y.-S."/>
            <person name="Kim J.F."/>
            <person name="Lee D.-W."/>
        </authorList>
    </citation>
    <scope>NUCLEOTIDE SEQUENCE [LARGE SCALE GENOMIC DNA]</scope>
    <source>
        <strain evidence="11 12">DSM 20533</strain>
    </source>
</reference>
<organism evidence="11 12">
    <name type="scientific">Amylolactobacillus amylophilus DSM 20533 = JCM 1125</name>
    <dbReference type="NCBI Taxonomy" id="1423721"/>
    <lineage>
        <taxon>Bacteria</taxon>
        <taxon>Bacillati</taxon>
        <taxon>Bacillota</taxon>
        <taxon>Bacilli</taxon>
        <taxon>Lactobacillales</taxon>
        <taxon>Lactobacillaceae</taxon>
        <taxon>Amylolactobacillus</taxon>
    </lineage>
</organism>
<dbReference type="KEGG" id="lah:LA20533_02955"/>
<keyword evidence="12" id="KW-1185">Reference proteome</keyword>
<feature type="transmembrane region" description="Helical" evidence="10">
    <location>
        <begin position="164"/>
        <end position="180"/>
    </location>
</feature>
<dbReference type="UniPathway" id="UPA00085"/>
<evidence type="ECO:0000313" key="12">
    <source>
        <dbReference type="Proteomes" id="UP000185499"/>
    </source>
</evidence>
<dbReference type="NCBIfam" id="NF010987">
    <property type="entry name" value="PRK14411.1"/>
    <property type="match status" value="1"/>
</dbReference>
<dbReference type="EC" id="2.3.1.275" evidence="10"/>
<dbReference type="EMBL" id="CP018888">
    <property type="protein sequence ID" value="APT19294.1"/>
    <property type="molecule type" value="Genomic_DNA"/>
</dbReference>
<feature type="transmembrane region" description="Helical" evidence="10">
    <location>
        <begin position="66"/>
        <end position="93"/>
    </location>
</feature>
<dbReference type="GO" id="GO:0008654">
    <property type="term" value="P:phospholipid biosynthetic process"/>
    <property type="evidence" value="ECO:0007669"/>
    <property type="project" value="UniProtKB-UniRule"/>
</dbReference>
<evidence type="ECO:0000256" key="6">
    <source>
        <dbReference type="ARBA" id="ARBA00023098"/>
    </source>
</evidence>
<keyword evidence="3 10" id="KW-0808">Transferase</keyword>
<dbReference type="PANTHER" id="PTHR30309:SF0">
    <property type="entry name" value="GLYCEROL-3-PHOSPHATE ACYLTRANSFERASE-RELATED"/>
    <property type="match status" value="1"/>
</dbReference>
<dbReference type="HAMAP" id="MF_01043">
    <property type="entry name" value="PlsY"/>
    <property type="match status" value="1"/>
</dbReference>
<keyword evidence="6 10" id="KW-0443">Lipid metabolism</keyword>
<gene>
    <name evidence="10" type="primary">plsY</name>
    <name evidence="11" type="ORF">LA20533_02955</name>
</gene>
<evidence type="ECO:0000313" key="11">
    <source>
        <dbReference type="EMBL" id="APT19294.1"/>
    </source>
</evidence>
<protein>
    <recommendedName>
        <fullName evidence="10">Glycerol-3-phosphate acyltransferase</fullName>
    </recommendedName>
    <alternativeName>
        <fullName evidence="10">Acyl-PO4 G3P acyltransferase</fullName>
    </alternativeName>
    <alternativeName>
        <fullName evidence="10">Acyl-phosphate--glycerol-3-phosphate acyltransferase</fullName>
    </alternativeName>
    <alternativeName>
        <fullName evidence="10">G3P acyltransferase</fullName>
        <shortName evidence="10">GPAT</shortName>
        <ecNumber evidence="10">2.3.1.275</ecNumber>
    </alternativeName>
    <alternativeName>
        <fullName evidence="10">Lysophosphatidic acid synthase</fullName>
        <shortName evidence="10">LPA synthase</shortName>
    </alternativeName>
</protein>
<dbReference type="AlphaFoldDB" id="A0A1L6XEA3"/>
<comment type="catalytic activity">
    <reaction evidence="10">
        <text>an acyl phosphate + sn-glycerol 3-phosphate = a 1-acyl-sn-glycero-3-phosphate + phosphate</text>
        <dbReference type="Rhea" id="RHEA:34075"/>
        <dbReference type="ChEBI" id="CHEBI:43474"/>
        <dbReference type="ChEBI" id="CHEBI:57597"/>
        <dbReference type="ChEBI" id="CHEBI:57970"/>
        <dbReference type="ChEBI" id="CHEBI:59918"/>
        <dbReference type="EC" id="2.3.1.275"/>
    </reaction>
</comment>
<comment type="similarity">
    <text evidence="10">Belongs to the PlsY family.</text>
</comment>
<dbReference type="Pfam" id="PF02660">
    <property type="entry name" value="G3P_acyltransf"/>
    <property type="match status" value="1"/>
</dbReference>
<keyword evidence="4 10" id="KW-0812">Transmembrane</keyword>